<sequence>MSQLWAVLILLGLATVHNHVGRVVADFYPLGVCYGKNGTNVPDPKTAVELCKKYGFKKIRLWNGDHDALEALIGQGIAVTIGIKNEEIPALTVLRAGSAEAWYRTNLKPYIGKVVFEYVVVGEEAIPGPVGDLV</sequence>
<organism evidence="10 11">
    <name type="scientific">Morella rubra</name>
    <name type="common">Chinese bayberry</name>
    <dbReference type="NCBI Taxonomy" id="262757"/>
    <lineage>
        <taxon>Eukaryota</taxon>
        <taxon>Viridiplantae</taxon>
        <taxon>Streptophyta</taxon>
        <taxon>Embryophyta</taxon>
        <taxon>Tracheophyta</taxon>
        <taxon>Spermatophyta</taxon>
        <taxon>Magnoliopsida</taxon>
        <taxon>eudicotyledons</taxon>
        <taxon>Gunneridae</taxon>
        <taxon>Pentapetalae</taxon>
        <taxon>rosids</taxon>
        <taxon>fabids</taxon>
        <taxon>Fagales</taxon>
        <taxon>Myricaceae</taxon>
        <taxon>Morella</taxon>
    </lineage>
</organism>
<dbReference type="Proteomes" id="UP000516437">
    <property type="component" value="Chromosome 2"/>
</dbReference>
<dbReference type="AlphaFoldDB" id="A0A6A1WBC6"/>
<evidence type="ECO:0000256" key="9">
    <source>
        <dbReference type="SAM" id="SignalP"/>
    </source>
</evidence>
<dbReference type="GO" id="GO:0005975">
    <property type="term" value="P:carbohydrate metabolic process"/>
    <property type="evidence" value="ECO:0007669"/>
    <property type="project" value="InterPro"/>
</dbReference>
<dbReference type="InterPro" id="IPR044965">
    <property type="entry name" value="Glyco_hydro_17_plant"/>
</dbReference>
<proteinExistence type="inferred from homology"/>
<dbReference type="EC" id="3.2.1.39" evidence="3"/>
<gene>
    <name evidence="10" type="ORF">CJ030_MR2G004946</name>
</gene>
<dbReference type="InterPro" id="IPR017853">
    <property type="entry name" value="GH"/>
</dbReference>
<comment type="caution">
    <text evidence="10">The sequence shown here is derived from an EMBL/GenBank/DDBJ whole genome shotgun (WGS) entry which is preliminary data.</text>
</comment>
<keyword evidence="4" id="KW-0378">Hydrolase</keyword>
<evidence type="ECO:0000256" key="7">
    <source>
        <dbReference type="ARBA" id="ARBA00033417"/>
    </source>
</evidence>
<comment type="similarity">
    <text evidence="2 8">Belongs to the glycosyl hydrolase 17 family.</text>
</comment>
<protein>
    <recommendedName>
        <fullName evidence="3">glucan endo-1,3-beta-D-glucosidase</fullName>
        <ecNumber evidence="3">3.2.1.39</ecNumber>
    </recommendedName>
    <alternativeName>
        <fullName evidence="6">(1-&gt;3)-beta-glucan endohydrolase</fullName>
    </alternativeName>
    <alternativeName>
        <fullName evidence="7">Beta-1,3-endoglucanase</fullName>
    </alternativeName>
</protein>
<evidence type="ECO:0000313" key="10">
    <source>
        <dbReference type="EMBL" id="KAB1222572.1"/>
    </source>
</evidence>
<evidence type="ECO:0000256" key="8">
    <source>
        <dbReference type="RuleBase" id="RU004335"/>
    </source>
</evidence>
<dbReference type="Pfam" id="PF00332">
    <property type="entry name" value="Glyco_hydro_17"/>
    <property type="match status" value="1"/>
</dbReference>
<keyword evidence="9" id="KW-0732">Signal</keyword>
<keyword evidence="11" id="KW-1185">Reference proteome</keyword>
<evidence type="ECO:0000256" key="5">
    <source>
        <dbReference type="ARBA" id="ARBA00023295"/>
    </source>
</evidence>
<evidence type="ECO:0000256" key="4">
    <source>
        <dbReference type="ARBA" id="ARBA00022801"/>
    </source>
</evidence>
<evidence type="ECO:0000313" key="11">
    <source>
        <dbReference type="Proteomes" id="UP000516437"/>
    </source>
</evidence>
<evidence type="ECO:0000256" key="3">
    <source>
        <dbReference type="ARBA" id="ARBA00012780"/>
    </source>
</evidence>
<keyword evidence="5" id="KW-0326">Glycosidase</keyword>
<dbReference type="GO" id="GO:0042973">
    <property type="term" value="F:glucan endo-1,3-beta-D-glucosidase activity"/>
    <property type="evidence" value="ECO:0007669"/>
    <property type="project" value="UniProtKB-EC"/>
</dbReference>
<evidence type="ECO:0000256" key="1">
    <source>
        <dbReference type="ARBA" id="ARBA00000382"/>
    </source>
</evidence>
<dbReference type="SUPFAM" id="SSF51445">
    <property type="entry name" value="(Trans)glycosidases"/>
    <property type="match status" value="1"/>
</dbReference>
<feature type="chain" id="PRO_5025495739" description="glucan endo-1,3-beta-D-glucosidase" evidence="9">
    <location>
        <begin position="26"/>
        <end position="134"/>
    </location>
</feature>
<dbReference type="InterPro" id="IPR000490">
    <property type="entry name" value="Glyco_hydro_17"/>
</dbReference>
<dbReference type="EMBL" id="RXIC02000020">
    <property type="protein sequence ID" value="KAB1222572.1"/>
    <property type="molecule type" value="Genomic_DNA"/>
</dbReference>
<name>A0A6A1WBC6_9ROSI</name>
<reference evidence="10 11" key="1">
    <citation type="journal article" date="2019" name="Plant Biotechnol. J.">
        <title>The red bayberry genome and genetic basis of sex determination.</title>
        <authorList>
            <person name="Jia H.M."/>
            <person name="Jia H.J."/>
            <person name="Cai Q.L."/>
            <person name="Wang Y."/>
            <person name="Zhao H.B."/>
            <person name="Yang W.F."/>
            <person name="Wang G.Y."/>
            <person name="Li Y.H."/>
            <person name="Zhan D.L."/>
            <person name="Shen Y.T."/>
            <person name="Niu Q.F."/>
            <person name="Chang L."/>
            <person name="Qiu J."/>
            <person name="Zhao L."/>
            <person name="Xie H.B."/>
            <person name="Fu W.Y."/>
            <person name="Jin J."/>
            <person name="Li X.W."/>
            <person name="Jiao Y."/>
            <person name="Zhou C.C."/>
            <person name="Tu T."/>
            <person name="Chai C.Y."/>
            <person name="Gao J.L."/>
            <person name="Fan L.J."/>
            <person name="van de Weg E."/>
            <person name="Wang J.Y."/>
            <person name="Gao Z.S."/>
        </authorList>
    </citation>
    <scope>NUCLEOTIDE SEQUENCE [LARGE SCALE GENOMIC DNA]</scope>
    <source>
        <tissue evidence="10">Leaves</tissue>
    </source>
</reference>
<evidence type="ECO:0000256" key="2">
    <source>
        <dbReference type="ARBA" id="ARBA00008773"/>
    </source>
</evidence>
<dbReference type="OrthoDB" id="941679at2759"/>
<feature type="signal peptide" evidence="9">
    <location>
        <begin position="1"/>
        <end position="25"/>
    </location>
</feature>
<comment type="catalytic activity">
    <reaction evidence="1">
        <text>Hydrolysis of (1-&gt;3)-beta-D-glucosidic linkages in (1-&gt;3)-beta-D-glucans.</text>
        <dbReference type="EC" id="3.2.1.39"/>
    </reaction>
</comment>
<dbReference type="PANTHER" id="PTHR32227">
    <property type="entry name" value="GLUCAN ENDO-1,3-BETA-GLUCOSIDASE BG1-RELATED-RELATED"/>
    <property type="match status" value="1"/>
</dbReference>
<dbReference type="Gene3D" id="3.20.20.80">
    <property type="entry name" value="Glycosidases"/>
    <property type="match status" value="1"/>
</dbReference>
<evidence type="ECO:0000256" key="6">
    <source>
        <dbReference type="ARBA" id="ARBA00033335"/>
    </source>
</evidence>
<accession>A0A6A1WBC6</accession>